<accession>A0AAV9ZI40</accession>
<name>A0AAV9ZI40_9AGAR</name>
<dbReference type="Proteomes" id="UP001362999">
    <property type="component" value="Unassembled WGS sequence"/>
</dbReference>
<organism evidence="1 2">
    <name type="scientific">Favolaschia claudopus</name>
    <dbReference type="NCBI Taxonomy" id="2862362"/>
    <lineage>
        <taxon>Eukaryota</taxon>
        <taxon>Fungi</taxon>
        <taxon>Dikarya</taxon>
        <taxon>Basidiomycota</taxon>
        <taxon>Agaricomycotina</taxon>
        <taxon>Agaricomycetes</taxon>
        <taxon>Agaricomycetidae</taxon>
        <taxon>Agaricales</taxon>
        <taxon>Marasmiineae</taxon>
        <taxon>Mycenaceae</taxon>
        <taxon>Favolaschia</taxon>
    </lineage>
</organism>
<protein>
    <submittedName>
        <fullName evidence="1">F-box domain-containing protein</fullName>
    </submittedName>
</protein>
<evidence type="ECO:0000313" key="1">
    <source>
        <dbReference type="EMBL" id="KAK6984000.1"/>
    </source>
</evidence>
<gene>
    <name evidence="1" type="ORF">R3P38DRAFT_2663032</name>
</gene>
<reference evidence="1 2" key="1">
    <citation type="journal article" date="2024" name="J Genomics">
        <title>Draft genome sequencing and assembly of Favolaschia claudopus CIRM-BRFM 2984 isolated from oak limbs.</title>
        <authorList>
            <person name="Navarro D."/>
            <person name="Drula E."/>
            <person name="Chaduli D."/>
            <person name="Cazenave R."/>
            <person name="Ahrendt S."/>
            <person name="Wang J."/>
            <person name="Lipzen A."/>
            <person name="Daum C."/>
            <person name="Barry K."/>
            <person name="Grigoriev I.V."/>
            <person name="Favel A."/>
            <person name="Rosso M.N."/>
            <person name="Martin F."/>
        </authorList>
    </citation>
    <scope>NUCLEOTIDE SEQUENCE [LARGE SCALE GENOMIC DNA]</scope>
    <source>
        <strain evidence="1 2">CIRM-BRFM 2984</strain>
    </source>
</reference>
<evidence type="ECO:0000313" key="2">
    <source>
        <dbReference type="Proteomes" id="UP001362999"/>
    </source>
</evidence>
<comment type="caution">
    <text evidence="1">The sequence shown here is derived from an EMBL/GenBank/DDBJ whole genome shotgun (WGS) entry which is preliminary data.</text>
</comment>
<sequence>MPDIAIVNIDKREVLDSVQTGHGYKMKEAIGNRMPLDFMWLFAHPVDGQAAPPPSSVVAQPWYGSPASRVPIGHWAGDRVLIVDEYCGTASGNLPQDLIHAYPAADPQDDVLQFALSQLKHVDMPGYERAEDDKLFPSDRIWIVRNHTEKWFARDDALVNAKHRKGPDVGTGFGLGDFIWSQIGGGMNGNECIGHRFDVTTLDKAKDKEEWKDESAKATGWLYEFRMENDDVVDCYDY</sequence>
<dbReference type="AlphaFoldDB" id="A0AAV9ZI40"/>
<proteinExistence type="predicted"/>
<keyword evidence="2" id="KW-1185">Reference proteome</keyword>
<dbReference type="EMBL" id="JAWWNJ010000143">
    <property type="protein sequence ID" value="KAK6984000.1"/>
    <property type="molecule type" value="Genomic_DNA"/>
</dbReference>